<comment type="caution">
    <text evidence="4">The sequence shown here is derived from an EMBL/GenBank/DDBJ whole genome shotgun (WGS) entry which is preliminary data.</text>
</comment>
<accession>A0A940XMM3</accession>
<evidence type="ECO:0000259" key="3">
    <source>
        <dbReference type="Pfam" id="PF17853"/>
    </source>
</evidence>
<sequence length="505" mass="54528">MTGRPRVADLLHDPVLHGVRTVAGAAGTERVVEDVRWYEGDLDDVDGHLLLCGEADVTPLYRLDALVRRAEEAGAAALLVIAGPARPLLSSVRLADRLRIPVLWLAEDHPVRLVQELTARVRAPQQDRARTVERLLRQLGTKRTGQEILAAAEAVLTARLSLVTSEGDAVLGDPVPPDPALRPERPVPQRGDHVLVHPVLDPDVHRVAAWLACPYERAAEARLETLAIGLAVTEPFLRSWLSAQRAQTVRDSVFQTQLLSEILTGGDSVSRDVVEGAVSLGWQLQGWHVGVHLVADPPGRAGARDPVVERFRAGLAAHGVEPAGAVHRGNGWALWTSTDTEPAPEDARATLDAVRRVIAALPRDRDLAAGIGRPHRGPGGLAETLAEARDAAELARSHDYRPAVEHSDELGVARLLATWQRSEVTRAFADTSLAPLRDPAHAHLLTTLRAYLESGGSVVLTAQALGVHRNTVTARLQQVRERLGVDLDDPSRRLALQVACRALGV</sequence>
<dbReference type="AlphaFoldDB" id="A0A940XMM3"/>
<dbReference type="InterPro" id="IPR042070">
    <property type="entry name" value="PucR_C-HTH_sf"/>
</dbReference>
<evidence type="ECO:0000313" key="4">
    <source>
        <dbReference type="EMBL" id="MBQ0827555.1"/>
    </source>
</evidence>
<dbReference type="PANTHER" id="PTHR33744:SF1">
    <property type="entry name" value="DNA-BINDING TRANSCRIPTIONAL ACTIVATOR ADER"/>
    <property type="match status" value="1"/>
</dbReference>
<dbReference type="RefSeq" id="WP_210872028.1">
    <property type="nucleotide sequence ID" value="NZ_JAGPNL010000003.1"/>
</dbReference>
<name>A0A940XMM3_9ACTN</name>
<keyword evidence="5" id="KW-1185">Reference proteome</keyword>
<gene>
    <name evidence="4" type="ORF">J5Y05_13695</name>
</gene>
<feature type="domain" description="CdaR GGDEF-like" evidence="3">
    <location>
        <begin position="267"/>
        <end position="393"/>
    </location>
</feature>
<dbReference type="PANTHER" id="PTHR33744">
    <property type="entry name" value="CARBOHYDRATE DIACID REGULATOR"/>
    <property type="match status" value="1"/>
</dbReference>
<protein>
    <submittedName>
        <fullName evidence="4">Helix-turn-helix domain-containing protein</fullName>
    </submittedName>
</protein>
<evidence type="ECO:0000256" key="1">
    <source>
        <dbReference type="ARBA" id="ARBA00006754"/>
    </source>
</evidence>
<dbReference type="InterPro" id="IPR041522">
    <property type="entry name" value="CdaR_GGDEF"/>
</dbReference>
<dbReference type="InterPro" id="IPR051448">
    <property type="entry name" value="CdaR-like_regulators"/>
</dbReference>
<organism evidence="4 5">
    <name type="scientific">Streptomyces tagetis</name>
    <dbReference type="NCBI Taxonomy" id="2820809"/>
    <lineage>
        <taxon>Bacteria</taxon>
        <taxon>Bacillati</taxon>
        <taxon>Actinomycetota</taxon>
        <taxon>Actinomycetes</taxon>
        <taxon>Kitasatosporales</taxon>
        <taxon>Streptomycetaceae</taxon>
        <taxon>Streptomyces</taxon>
    </lineage>
</organism>
<dbReference type="Pfam" id="PF17853">
    <property type="entry name" value="GGDEF_2"/>
    <property type="match status" value="1"/>
</dbReference>
<feature type="domain" description="PucR C-terminal helix-turn-helix" evidence="2">
    <location>
        <begin position="444"/>
        <end position="502"/>
    </location>
</feature>
<comment type="similarity">
    <text evidence="1">Belongs to the CdaR family.</text>
</comment>
<dbReference type="Pfam" id="PF13556">
    <property type="entry name" value="HTH_30"/>
    <property type="match status" value="1"/>
</dbReference>
<proteinExistence type="inferred from homology"/>
<dbReference type="EMBL" id="JAGPNL010000003">
    <property type="protein sequence ID" value="MBQ0827555.1"/>
    <property type="molecule type" value="Genomic_DNA"/>
</dbReference>
<evidence type="ECO:0000259" key="2">
    <source>
        <dbReference type="Pfam" id="PF13556"/>
    </source>
</evidence>
<dbReference type="Gene3D" id="1.10.10.2840">
    <property type="entry name" value="PucR C-terminal helix-turn-helix domain"/>
    <property type="match status" value="1"/>
</dbReference>
<reference evidence="4" key="1">
    <citation type="submission" date="2021-04" db="EMBL/GenBank/DDBJ databases">
        <title>Genome seq and assembly of Streptomyces sp. RG38.</title>
        <authorList>
            <person name="Chhetri G."/>
        </authorList>
    </citation>
    <scope>NUCLEOTIDE SEQUENCE</scope>
    <source>
        <strain evidence="4">RG38</strain>
    </source>
</reference>
<dbReference type="Proteomes" id="UP000677875">
    <property type="component" value="Unassembled WGS sequence"/>
</dbReference>
<evidence type="ECO:0000313" key="5">
    <source>
        <dbReference type="Proteomes" id="UP000677875"/>
    </source>
</evidence>
<dbReference type="InterPro" id="IPR025736">
    <property type="entry name" value="PucR_C-HTH_dom"/>
</dbReference>